<evidence type="ECO:0000313" key="1">
    <source>
        <dbReference type="EMBL" id="SMO40242.1"/>
    </source>
</evidence>
<dbReference type="EMBL" id="FXTE01000001">
    <property type="protein sequence ID" value="SMO40242.1"/>
    <property type="molecule type" value="Genomic_DNA"/>
</dbReference>
<dbReference type="OrthoDB" id="312624at2"/>
<keyword evidence="2" id="KW-1185">Reference proteome</keyword>
<dbReference type="Pfam" id="PF13738">
    <property type="entry name" value="Pyr_redox_3"/>
    <property type="match status" value="1"/>
</dbReference>
<dbReference type="InterPro" id="IPR051209">
    <property type="entry name" value="FAD-bind_Monooxygenase_sf"/>
</dbReference>
<dbReference type="InterPro" id="IPR036188">
    <property type="entry name" value="FAD/NAD-bd_sf"/>
</dbReference>
<dbReference type="Gene3D" id="3.50.50.60">
    <property type="entry name" value="FAD/NAD(P)-binding domain"/>
    <property type="match status" value="2"/>
</dbReference>
<sequence>MKQVNCLIIGAGFGGIGMGYQLRQAGIDSFAILDKATEFGGTWQHNTYPGAECDVPSHLYSYSFSKTPNWSRKWSGQKEILDYIRDCAETFGVIAHLRLGCAVTSASFDPTSEMWTVTTKGNGDETYLCRHVVCSVGQLHFPNRIGIPGMKLFGGTIFHSAEWRHDIDLKDKSVAVIGNAASALQFIPEIAKQARSLTVYQRTANWVMPKGNKTYGESFKSLMRSMPFLQKLYRFRLWAENEFKIFPVMKGSKLHEMLMQNILNRHLEKTISDPKLREALRPKYPPGARRLLVSDSYYQTLNQDKVELVTDGIDCFTKDGIKTTDGTERNHDVVILGTGFQSNPFLQAIDIKGRDGILLRDVWDKGGARAYLGISVPKFPNLHIIYGPNTNLGHTTVLAMIEAQIGFVIQLIKAADHGTIEVKPEAALRFDDEMQQRLAKSQWARIERSYYKDGERITTNWPGSSFEYFRRTRKPKLADFRRGTSEG</sequence>
<organism evidence="1 2">
    <name type="scientific">Ruegeria faecimaris</name>
    <dbReference type="NCBI Taxonomy" id="686389"/>
    <lineage>
        <taxon>Bacteria</taxon>
        <taxon>Pseudomonadati</taxon>
        <taxon>Pseudomonadota</taxon>
        <taxon>Alphaproteobacteria</taxon>
        <taxon>Rhodobacterales</taxon>
        <taxon>Roseobacteraceae</taxon>
        <taxon>Ruegeria</taxon>
    </lineage>
</organism>
<dbReference type="PANTHER" id="PTHR42877:SF4">
    <property type="entry name" value="FAD_NAD(P)-BINDING DOMAIN-CONTAINING PROTEIN-RELATED"/>
    <property type="match status" value="1"/>
</dbReference>
<protein>
    <submittedName>
        <fullName evidence="1">Predicted flavoprotein CzcO associated with the cation diffusion facilitator CzcD</fullName>
    </submittedName>
</protein>
<dbReference type="AlphaFoldDB" id="A0A521AZH5"/>
<evidence type="ECO:0000313" key="2">
    <source>
        <dbReference type="Proteomes" id="UP000319555"/>
    </source>
</evidence>
<reference evidence="1 2" key="1">
    <citation type="submission" date="2017-05" db="EMBL/GenBank/DDBJ databases">
        <authorList>
            <person name="Varghese N."/>
            <person name="Submissions S."/>
        </authorList>
    </citation>
    <scope>NUCLEOTIDE SEQUENCE [LARGE SCALE GENOMIC DNA]</scope>
    <source>
        <strain evidence="1 2">DSM 28009</strain>
    </source>
</reference>
<dbReference type="PANTHER" id="PTHR42877">
    <property type="entry name" value="L-ORNITHINE N(5)-MONOOXYGENASE-RELATED"/>
    <property type="match status" value="1"/>
</dbReference>
<name>A0A521AZH5_9RHOB</name>
<accession>A0A521AZH5</accession>
<dbReference type="RefSeq" id="WP_142633578.1">
    <property type="nucleotide sequence ID" value="NZ_FXTE01000001.1"/>
</dbReference>
<proteinExistence type="predicted"/>
<gene>
    <name evidence="1" type="ORF">SAMN06265380_101442</name>
</gene>
<dbReference type="Proteomes" id="UP000319555">
    <property type="component" value="Unassembled WGS sequence"/>
</dbReference>
<dbReference type="SUPFAM" id="SSF51905">
    <property type="entry name" value="FAD/NAD(P)-binding domain"/>
    <property type="match status" value="2"/>
</dbReference>